<sequence length="426" mass="47116">MSPVDLAGAGIGPVNLSLAALAEPVADLTVALYERGPEFRWHPGLLLDGVTLQVPFLADLVTLVDPTSALSFLNYLREEDRLFRFYFAERFHVPRAEYDGYCRWVSRRLASCVFGTEITGIEWRDGLFRLRAASEVVSARNLVLGIGTEPRLPEPLRRLAHDPGVPVLHSAEYLSHRERLLALPAVTVVGSGQSGAEVFLDLLRHRKRPEGLRWVTRTVSFAPMEYSKLGLEQFTPDYTRYFHALPEPERDRLLPEQWQLYKGIDSGTIAEIHDELYRRSVGGGWPGVTLTPGVEVVAARRDGDRIALGLRHRQQGSAATWMTDAVVAATGYAERSLDALLGPLADLVARDGSGRPVVEHDYRLRLPPEIGGAIFVQNAESHTHGVGAPDLGLAAWRAASIINAVCGRTVYRLPSRTAFTRFGLEE</sequence>
<keyword evidence="6" id="KW-0285">Flavoprotein</keyword>
<evidence type="ECO:0000256" key="11">
    <source>
        <dbReference type="ARBA" id="ARBA00029939"/>
    </source>
</evidence>
<dbReference type="Pfam" id="PF13434">
    <property type="entry name" value="Lys_Orn_oxgnase"/>
    <property type="match status" value="1"/>
</dbReference>
<dbReference type="Proteomes" id="UP000549616">
    <property type="component" value="Unassembled WGS sequence"/>
</dbReference>
<evidence type="ECO:0000256" key="2">
    <source>
        <dbReference type="ARBA" id="ARBA00004924"/>
    </source>
</evidence>
<evidence type="ECO:0000313" key="16">
    <source>
        <dbReference type="EMBL" id="NYI90677.1"/>
    </source>
</evidence>
<evidence type="ECO:0000256" key="14">
    <source>
        <dbReference type="ARBA" id="ARBA00032738"/>
    </source>
</evidence>
<evidence type="ECO:0000256" key="8">
    <source>
        <dbReference type="ARBA" id="ARBA00022857"/>
    </source>
</evidence>
<evidence type="ECO:0000256" key="12">
    <source>
        <dbReference type="ARBA" id="ARBA00031158"/>
    </source>
</evidence>
<gene>
    <name evidence="16" type="ORF">HNR02_004000</name>
</gene>
<dbReference type="InterPro" id="IPR025700">
    <property type="entry name" value="Lys/Orn_oxygenase"/>
</dbReference>
<dbReference type="AlphaFoldDB" id="A0A853B7F0"/>
<dbReference type="PANTHER" id="PTHR42802">
    <property type="entry name" value="MONOOXYGENASE"/>
    <property type="match status" value="1"/>
</dbReference>
<keyword evidence="10" id="KW-0503">Monooxygenase</keyword>
<evidence type="ECO:0000256" key="9">
    <source>
        <dbReference type="ARBA" id="ARBA00023002"/>
    </source>
</evidence>
<comment type="similarity">
    <text evidence="3">Belongs to the lysine N(6)-hydroxylase/L-ornithine N(5)-oxygenase family.</text>
</comment>
<keyword evidence="9 16" id="KW-0560">Oxidoreductase</keyword>
<keyword evidence="7" id="KW-0274">FAD</keyword>
<dbReference type="InterPro" id="IPR036188">
    <property type="entry name" value="FAD/NAD-bd_sf"/>
</dbReference>
<dbReference type="Gene3D" id="3.50.50.60">
    <property type="entry name" value="FAD/NAD(P)-binding domain"/>
    <property type="match status" value="1"/>
</dbReference>
<dbReference type="RefSeq" id="WP_179774668.1">
    <property type="nucleotide sequence ID" value="NZ_JACCFK010000001.1"/>
</dbReference>
<evidence type="ECO:0000256" key="10">
    <source>
        <dbReference type="ARBA" id="ARBA00023033"/>
    </source>
</evidence>
<protein>
    <recommendedName>
        <fullName evidence="5">L-lysine N6-monooxygenase MbtG</fullName>
        <ecNumber evidence="4">1.14.13.59</ecNumber>
    </recommendedName>
    <alternativeName>
        <fullName evidence="14">Lysine 6-N-hydroxylase</fullName>
    </alternativeName>
    <alternativeName>
        <fullName evidence="13">Lysine N6-hydroxylase</fullName>
    </alternativeName>
    <alternativeName>
        <fullName evidence="11">Lysine-N-oxygenase</fullName>
    </alternativeName>
    <alternativeName>
        <fullName evidence="12">Mycobactin synthase protein G</fullName>
    </alternativeName>
</protein>
<reference evidence="16 17" key="1">
    <citation type="submission" date="2020-07" db="EMBL/GenBank/DDBJ databases">
        <title>Sequencing the genomes of 1000 actinobacteria strains.</title>
        <authorList>
            <person name="Klenk H.-P."/>
        </authorList>
    </citation>
    <scope>NUCLEOTIDE SEQUENCE [LARGE SCALE GENOMIC DNA]</scope>
    <source>
        <strain evidence="16 17">DSM 104006</strain>
    </source>
</reference>
<dbReference type="EMBL" id="JACCFK010000001">
    <property type="protein sequence ID" value="NYI90677.1"/>
    <property type="molecule type" value="Genomic_DNA"/>
</dbReference>
<evidence type="ECO:0000256" key="7">
    <source>
        <dbReference type="ARBA" id="ARBA00022827"/>
    </source>
</evidence>
<dbReference type="PANTHER" id="PTHR42802:SF1">
    <property type="entry name" value="L-ORNITHINE N(5)-MONOOXYGENASE"/>
    <property type="match status" value="1"/>
</dbReference>
<evidence type="ECO:0000256" key="1">
    <source>
        <dbReference type="ARBA" id="ARBA00001974"/>
    </source>
</evidence>
<proteinExistence type="inferred from homology"/>
<evidence type="ECO:0000256" key="3">
    <source>
        <dbReference type="ARBA" id="ARBA00007588"/>
    </source>
</evidence>
<dbReference type="GO" id="GO:0047091">
    <property type="term" value="F:L-lysine 6-monooxygenase (NADPH) activity"/>
    <property type="evidence" value="ECO:0007669"/>
    <property type="project" value="UniProtKB-EC"/>
</dbReference>
<dbReference type="SUPFAM" id="SSF51905">
    <property type="entry name" value="FAD/NAD(P)-binding domain"/>
    <property type="match status" value="2"/>
</dbReference>
<name>A0A853B7F0_9PSEU</name>
<comment type="caution">
    <text evidence="16">The sequence shown here is derived from an EMBL/GenBank/DDBJ whole genome shotgun (WGS) entry which is preliminary data.</text>
</comment>
<evidence type="ECO:0000313" key="17">
    <source>
        <dbReference type="Proteomes" id="UP000549616"/>
    </source>
</evidence>
<comment type="catalytic activity">
    <reaction evidence="15">
        <text>L-lysine + NADPH + O2 = N(6)-hydroxy-L-lysine + NADP(+) + H2O</text>
        <dbReference type="Rhea" id="RHEA:23228"/>
        <dbReference type="ChEBI" id="CHEBI:15377"/>
        <dbReference type="ChEBI" id="CHEBI:15379"/>
        <dbReference type="ChEBI" id="CHEBI:32551"/>
        <dbReference type="ChEBI" id="CHEBI:57783"/>
        <dbReference type="ChEBI" id="CHEBI:57820"/>
        <dbReference type="ChEBI" id="CHEBI:58349"/>
        <dbReference type="EC" id="1.14.13.59"/>
    </reaction>
</comment>
<keyword evidence="17" id="KW-1185">Reference proteome</keyword>
<evidence type="ECO:0000256" key="13">
    <source>
        <dbReference type="ARBA" id="ARBA00032493"/>
    </source>
</evidence>
<comment type="pathway">
    <text evidence="2">Siderophore biosynthesis.</text>
</comment>
<accession>A0A853B7F0</accession>
<evidence type="ECO:0000256" key="4">
    <source>
        <dbReference type="ARBA" id="ARBA00013076"/>
    </source>
</evidence>
<organism evidence="16 17">
    <name type="scientific">Amycolatopsis endophytica</name>
    <dbReference type="NCBI Taxonomy" id="860233"/>
    <lineage>
        <taxon>Bacteria</taxon>
        <taxon>Bacillati</taxon>
        <taxon>Actinomycetota</taxon>
        <taxon>Actinomycetes</taxon>
        <taxon>Pseudonocardiales</taxon>
        <taxon>Pseudonocardiaceae</taxon>
        <taxon>Amycolatopsis</taxon>
    </lineage>
</organism>
<keyword evidence="8" id="KW-0521">NADP</keyword>
<evidence type="ECO:0000256" key="5">
    <source>
        <dbReference type="ARBA" id="ARBA00016406"/>
    </source>
</evidence>
<dbReference type="EC" id="1.14.13.59" evidence="4"/>
<comment type="cofactor">
    <cofactor evidence="1">
        <name>FAD</name>
        <dbReference type="ChEBI" id="CHEBI:57692"/>
    </cofactor>
</comment>
<evidence type="ECO:0000256" key="15">
    <source>
        <dbReference type="ARBA" id="ARBA00048407"/>
    </source>
</evidence>
<evidence type="ECO:0000256" key="6">
    <source>
        <dbReference type="ARBA" id="ARBA00022630"/>
    </source>
</evidence>